<dbReference type="SUPFAM" id="SSF54236">
    <property type="entry name" value="Ubiquitin-like"/>
    <property type="match status" value="1"/>
</dbReference>
<dbReference type="PANTHER" id="PTHR48493:SF1">
    <property type="entry name" value="UBIQUITIN-LIKE DOMAIN-CONTAINING CTD PHOSPHATASE 1"/>
    <property type="match status" value="1"/>
</dbReference>
<organism evidence="3 4">
    <name type="scientific">Clunio marinus</name>
    <dbReference type="NCBI Taxonomy" id="568069"/>
    <lineage>
        <taxon>Eukaryota</taxon>
        <taxon>Metazoa</taxon>
        <taxon>Ecdysozoa</taxon>
        <taxon>Arthropoda</taxon>
        <taxon>Hexapoda</taxon>
        <taxon>Insecta</taxon>
        <taxon>Pterygota</taxon>
        <taxon>Neoptera</taxon>
        <taxon>Endopterygota</taxon>
        <taxon>Diptera</taxon>
        <taxon>Nematocera</taxon>
        <taxon>Chironomoidea</taxon>
        <taxon>Chironomidae</taxon>
        <taxon>Clunio</taxon>
    </lineage>
</organism>
<name>A0A1J1I9B0_9DIPT</name>
<accession>A0A1J1I9B0</accession>
<dbReference type="InterPro" id="IPR000626">
    <property type="entry name" value="Ubiquitin-like_dom"/>
</dbReference>
<dbReference type="InterPro" id="IPR036412">
    <property type="entry name" value="HAD-like_sf"/>
</dbReference>
<dbReference type="EMBL" id="CVRI01000040">
    <property type="protein sequence ID" value="CRK95017.1"/>
    <property type="molecule type" value="Genomic_DNA"/>
</dbReference>
<dbReference type="PROSITE" id="PS50053">
    <property type="entry name" value="UBIQUITIN_2"/>
    <property type="match status" value="1"/>
</dbReference>
<dbReference type="AlphaFoldDB" id="A0A1J1I9B0"/>
<evidence type="ECO:0000259" key="2">
    <source>
        <dbReference type="PROSITE" id="PS50053"/>
    </source>
</evidence>
<dbReference type="GO" id="GO:0005634">
    <property type="term" value="C:nucleus"/>
    <property type="evidence" value="ECO:0007669"/>
    <property type="project" value="TreeGrafter"/>
</dbReference>
<dbReference type="STRING" id="568069.A0A1J1I9B0"/>
<dbReference type="InterPro" id="IPR004274">
    <property type="entry name" value="FCP1_dom"/>
</dbReference>
<evidence type="ECO:0000256" key="1">
    <source>
        <dbReference type="ARBA" id="ARBA00014187"/>
    </source>
</evidence>
<dbReference type="Pfam" id="PF03031">
    <property type="entry name" value="NIF"/>
    <property type="match status" value="1"/>
</dbReference>
<dbReference type="Proteomes" id="UP000183832">
    <property type="component" value="Unassembled WGS sequence"/>
</dbReference>
<dbReference type="GO" id="GO:0090364">
    <property type="term" value="P:regulation of proteasome assembly"/>
    <property type="evidence" value="ECO:0007669"/>
    <property type="project" value="InterPro"/>
</dbReference>
<protein>
    <recommendedName>
        <fullName evidence="1">Ubiquitin-like domain-containing CTD phosphatase 1</fullName>
    </recommendedName>
</protein>
<dbReference type="InterPro" id="IPR029071">
    <property type="entry name" value="Ubiquitin-like_domsf"/>
</dbReference>
<dbReference type="GO" id="GO:0004722">
    <property type="term" value="F:protein serine/threonine phosphatase activity"/>
    <property type="evidence" value="ECO:0007669"/>
    <property type="project" value="TreeGrafter"/>
</dbReference>
<keyword evidence="4" id="KW-1185">Reference proteome</keyword>
<dbReference type="SMART" id="SM00213">
    <property type="entry name" value="UBQ"/>
    <property type="match status" value="1"/>
</dbReference>
<dbReference type="Gene3D" id="3.40.50.1000">
    <property type="entry name" value="HAD superfamily/HAD-like"/>
    <property type="match status" value="2"/>
</dbReference>
<evidence type="ECO:0000313" key="4">
    <source>
        <dbReference type="Proteomes" id="UP000183832"/>
    </source>
</evidence>
<dbReference type="InterPro" id="IPR051658">
    <property type="entry name" value="UBLCP1"/>
</dbReference>
<dbReference type="OrthoDB" id="1711508at2759"/>
<sequence length="270" mass="31512">MDSDSSLYKRARMDDSKDISDDIEIIKVALKWNANMYHLELDPLDDVAILRYQVFKETQVKPERQKILNLKAKGGKKVEDTTKISELDIKPGKPLMMVGSLEADIASVNEKPDGIDVINDFEDEQNDNEPFETKEVYLTKIRRRIKEYKFEVFNPPREGKKLLVLDIDYTLFDHRSSAETGAELMLKPLLVIWGKFKQYGSKNSIMFDDIRRNFLMNPKSGLRIKPFSQCHLNRDKDKELLKLATYLKNIAENCDDFNKLNHKKWESYTP</sequence>
<gene>
    <name evidence="3" type="ORF">CLUMA_CG008503</name>
</gene>
<feature type="domain" description="Ubiquitin-like" evidence="2">
    <location>
        <begin position="26"/>
        <end position="98"/>
    </location>
</feature>
<dbReference type="PANTHER" id="PTHR48493">
    <property type="entry name" value="UBIQUITIN-LIKE DOMAIN-CONTAINING CTD PHOSPHATASE 1"/>
    <property type="match status" value="1"/>
</dbReference>
<dbReference type="InterPro" id="IPR023214">
    <property type="entry name" value="HAD_sf"/>
</dbReference>
<evidence type="ECO:0000313" key="3">
    <source>
        <dbReference type="EMBL" id="CRK95017.1"/>
    </source>
</evidence>
<dbReference type="SUPFAM" id="SSF56784">
    <property type="entry name" value="HAD-like"/>
    <property type="match status" value="1"/>
</dbReference>
<proteinExistence type="predicted"/>
<reference evidence="3 4" key="1">
    <citation type="submission" date="2015-04" db="EMBL/GenBank/DDBJ databases">
        <authorList>
            <person name="Syromyatnikov M.Y."/>
            <person name="Popov V.N."/>
        </authorList>
    </citation>
    <scope>NUCLEOTIDE SEQUENCE [LARGE SCALE GENOMIC DNA]</scope>
</reference>
<dbReference type="Gene3D" id="3.10.20.90">
    <property type="entry name" value="Phosphatidylinositol 3-kinase Catalytic Subunit, Chain A, domain 1"/>
    <property type="match status" value="1"/>
</dbReference>